<evidence type="ECO:0000256" key="4">
    <source>
        <dbReference type="ARBA" id="ARBA00023163"/>
    </source>
</evidence>
<evidence type="ECO:0000256" key="1">
    <source>
        <dbReference type="ARBA" id="ARBA00010641"/>
    </source>
</evidence>
<keyword evidence="2" id="KW-0805">Transcription regulation</keyword>
<comment type="caution">
    <text evidence="7">The sequence shown here is derived from an EMBL/GenBank/DDBJ whole genome shotgun (WGS) entry which is preliminary data.</text>
</comment>
<keyword evidence="8" id="KW-1185">Reference proteome</keyword>
<dbReference type="AlphaFoldDB" id="A0A2S9XFB1"/>
<keyword evidence="4" id="KW-0804">Transcription</keyword>
<protein>
    <submittedName>
        <fullName evidence="7">ECF RNA polymerase sigma factor SigW</fullName>
    </submittedName>
</protein>
<proteinExistence type="inferred from homology"/>
<dbReference type="EMBL" id="PVNK01000238">
    <property type="protein sequence ID" value="PRP91553.1"/>
    <property type="molecule type" value="Genomic_DNA"/>
</dbReference>
<reference evidence="7 8" key="1">
    <citation type="submission" date="2018-03" db="EMBL/GenBank/DDBJ databases">
        <title>Draft Genome Sequences of the Obligatory Marine Myxobacteria Enhygromyxa salina SWB005.</title>
        <authorList>
            <person name="Poehlein A."/>
            <person name="Moghaddam J.A."/>
            <person name="Harms H."/>
            <person name="Alanjari M."/>
            <person name="Koenig G.M."/>
            <person name="Daniel R."/>
            <person name="Schaeberle T.F."/>
        </authorList>
    </citation>
    <scope>NUCLEOTIDE SEQUENCE [LARGE SCALE GENOMIC DNA]</scope>
    <source>
        <strain evidence="7 8">SWB005</strain>
    </source>
</reference>
<dbReference type="PANTHER" id="PTHR43133:SF51">
    <property type="entry name" value="RNA POLYMERASE SIGMA FACTOR"/>
    <property type="match status" value="1"/>
</dbReference>
<dbReference type="Gene3D" id="1.10.1740.10">
    <property type="match status" value="1"/>
</dbReference>
<dbReference type="InterPro" id="IPR039425">
    <property type="entry name" value="RNA_pol_sigma-70-like"/>
</dbReference>
<accession>A0A2S9XFB1</accession>
<dbReference type="Proteomes" id="UP000237968">
    <property type="component" value="Unassembled WGS sequence"/>
</dbReference>
<feature type="domain" description="RNA polymerase sigma factor 70 region 4 type 2" evidence="6">
    <location>
        <begin position="139"/>
        <end position="190"/>
    </location>
</feature>
<organism evidence="7 8">
    <name type="scientific">Enhygromyxa salina</name>
    <dbReference type="NCBI Taxonomy" id="215803"/>
    <lineage>
        <taxon>Bacteria</taxon>
        <taxon>Pseudomonadati</taxon>
        <taxon>Myxococcota</taxon>
        <taxon>Polyangia</taxon>
        <taxon>Nannocystales</taxon>
        <taxon>Nannocystaceae</taxon>
        <taxon>Enhygromyxa</taxon>
    </lineage>
</organism>
<dbReference type="Gene3D" id="1.10.10.10">
    <property type="entry name" value="Winged helix-like DNA-binding domain superfamily/Winged helix DNA-binding domain"/>
    <property type="match status" value="1"/>
</dbReference>
<sequence length="208" mass="23314">MNRALTQTWGRRAGRELRITDLDDPELVERAGKGGDNAAFAELVRRHQGKVRGLLLRLTGNSTLADDLGQEAFLRAYRGLVSFEGRSRFSTWIYRIAYNVFLNHRARNRELVALPPGFESCAAAPTDELSPIRFDMRRDLAGAIVALPERYRAVVTLYYLQDVSYPEIAEILDLPLGTVKTHLHRAKKMLREHLRAQGAGQAAGDPSS</sequence>
<name>A0A2S9XFB1_9BACT</name>
<dbReference type="RefSeq" id="WP_106394641.1">
    <property type="nucleotide sequence ID" value="NZ_PVNK01000238.1"/>
</dbReference>
<dbReference type="SUPFAM" id="SSF88659">
    <property type="entry name" value="Sigma3 and sigma4 domains of RNA polymerase sigma factors"/>
    <property type="match status" value="1"/>
</dbReference>
<dbReference type="InterPro" id="IPR036388">
    <property type="entry name" value="WH-like_DNA-bd_sf"/>
</dbReference>
<keyword evidence="3" id="KW-0731">Sigma factor</keyword>
<gene>
    <name evidence="7" type="primary">sigW_5</name>
    <name evidence="7" type="ORF">ENSA5_54290</name>
</gene>
<dbReference type="InterPro" id="IPR013249">
    <property type="entry name" value="RNA_pol_sigma70_r4_t2"/>
</dbReference>
<dbReference type="GO" id="GO:0006352">
    <property type="term" value="P:DNA-templated transcription initiation"/>
    <property type="evidence" value="ECO:0007669"/>
    <property type="project" value="InterPro"/>
</dbReference>
<dbReference type="GO" id="GO:0016987">
    <property type="term" value="F:sigma factor activity"/>
    <property type="evidence" value="ECO:0007669"/>
    <property type="project" value="UniProtKB-KW"/>
</dbReference>
<dbReference type="InterPro" id="IPR013325">
    <property type="entry name" value="RNA_pol_sigma_r2"/>
</dbReference>
<dbReference type="InterPro" id="IPR007627">
    <property type="entry name" value="RNA_pol_sigma70_r2"/>
</dbReference>
<evidence type="ECO:0000256" key="2">
    <source>
        <dbReference type="ARBA" id="ARBA00023015"/>
    </source>
</evidence>
<dbReference type="Pfam" id="PF04542">
    <property type="entry name" value="Sigma70_r2"/>
    <property type="match status" value="1"/>
</dbReference>
<comment type="similarity">
    <text evidence="1">Belongs to the sigma-70 factor family. ECF subfamily.</text>
</comment>
<evidence type="ECO:0000313" key="7">
    <source>
        <dbReference type="EMBL" id="PRP91553.1"/>
    </source>
</evidence>
<dbReference type="NCBIfam" id="TIGR02937">
    <property type="entry name" value="sigma70-ECF"/>
    <property type="match status" value="1"/>
</dbReference>
<dbReference type="PANTHER" id="PTHR43133">
    <property type="entry name" value="RNA POLYMERASE ECF-TYPE SIGMA FACTO"/>
    <property type="match status" value="1"/>
</dbReference>
<dbReference type="OrthoDB" id="8684701at2"/>
<dbReference type="SUPFAM" id="SSF88946">
    <property type="entry name" value="Sigma2 domain of RNA polymerase sigma factors"/>
    <property type="match status" value="1"/>
</dbReference>
<dbReference type="InterPro" id="IPR013324">
    <property type="entry name" value="RNA_pol_sigma_r3/r4-like"/>
</dbReference>
<feature type="domain" description="RNA polymerase sigma-70 region 2" evidence="5">
    <location>
        <begin position="43"/>
        <end position="109"/>
    </location>
</feature>
<evidence type="ECO:0000259" key="6">
    <source>
        <dbReference type="Pfam" id="PF08281"/>
    </source>
</evidence>
<evidence type="ECO:0000256" key="3">
    <source>
        <dbReference type="ARBA" id="ARBA00023082"/>
    </source>
</evidence>
<dbReference type="CDD" id="cd06171">
    <property type="entry name" value="Sigma70_r4"/>
    <property type="match status" value="1"/>
</dbReference>
<evidence type="ECO:0000259" key="5">
    <source>
        <dbReference type="Pfam" id="PF04542"/>
    </source>
</evidence>
<dbReference type="GO" id="GO:0003677">
    <property type="term" value="F:DNA binding"/>
    <property type="evidence" value="ECO:0007669"/>
    <property type="project" value="InterPro"/>
</dbReference>
<evidence type="ECO:0000313" key="8">
    <source>
        <dbReference type="Proteomes" id="UP000237968"/>
    </source>
</evidence>
<dbReference type="InterPro" id="IPR014284">
    <property type="entry name" value="RNA_pol_sigma-70_dom"/>
</dbReference>
<dbReference type="Pfam" id="PF08281">
    <property type="entry name" value="Sigma70_r4_2"/>
    <property type="match status" value="1"/>
</dbReference>